<feature type="domain" description="VTC" evidence="1">
    <location>
        <begin position="5"/>
        <end position="221"/>
    </location>
</feature>
<protein>
    <recommendedName>
        <fullName evidence="1">VTC domain-containing protein</fullName>
    </recommendedName>
</protein>
<comment type="caution">
    <text evidence="2">The sequence shown here is derived from an EMBL/GenBank/DDBJ whole genome shotgun (WGS) entry which is preliminary data.</text>
</comment>
<organism evidence="2 3">
    <name type="scientific">Candidatus Giovannonibacteria bacterium GW2011_GWB1_44_23</name>
    <dbReference type="NCBI Taxonomy" id="1618652"/>
    <lineage>
        <taxon>Bacteria</taxon>
        <taxon>Candidatus Giovannoniibacteriota</taxon>
    </lineage>
</organism>
<evidence type="ECO:0000259" key="1">
    <source>
        <dbReference type="Pfam" id="PF09359"/>
    </source>
</evidence>
<dbReference type="AlphaFoldDB" id="A0A0G1IEM7"/>
<proteinExistence type="predicted"/>
<dbReference type="EMBL" id="LCIN01000001">
    <property type="protein sequence ID" value="KKT57856.1"/>
    <property type="molecule type" value="Genomic_DNA"/>
</dbReference>
<reference evidence="2 3" key="1">
    <citation type="journal article" date="2015" name="Nature">
        <title>rRNA introns, odd ribosomes, and small enigmatic genomes across a large radiation of phyla.</title>
        <authorList>
            <person name="Brown C.T."/>
            <person name="Hug L.A."/>
            <person name="Thomas B.C."/>
            <person name="Sharon I."/>
            <person name="Castelle C.J."/>
            <person name="Singh A."/>
            <person name="Wilkins M.J."/>
            <person name="Williams K.H."/>
            <person name="Banfield J.F."/>
        </authorList>
    </citation>
    <scope>NUCLEOTIDE SEQUENCE [LARGE SCALE GENOMIC DNA]</scope>
</reference>
<dbReference type="Pfam" id="PF09359">
    <property type="entry name" value="VTC"/>
    <property type="match status" value="1"/>
</dbReference>
<dbReference type="Proteomes" id="UP000033977">
    <property type="component" value="Unassembled WGS sequence"/>
</dbReference>
<dbReference type="GO" id="GO:0006799">
    <property type="term" value="P:polyphosphate biosynthetic process"/>
    <property type="evidence" value="ECO:0007669"/>
    <property type="project" value="UniProtKB-ARBA"/>
</dbReference>
<name>A0A0G1IEM7_9BACT</name>
<dbReference type="InterPro" id="IPR042267">
    <property type="entry name" value="VTC_sf"/>
</dbReference>
<dbReference type="Gene3D" id="3.20.100.30">
    <property type="entry name" value="VTC, catalytic tunnel domain"/>
    <property type="match status" value="1"/>
</dbReference>
<evidence type="ECO:0000313" key="2">
    <source>
        <dbReference type="EMBL" id="KKT57856.1"/>
    </source>
</evidence>
<dbReference type="CDD" id="cd07750">
    <property type="entry name" value="PolyPPase_VTC_like"/>
    <property type="match status" value="1"/>
</dbReference>
<sequence length="229" mass="27471">MNNDNRFEFKYVLDAAVAPILKNYFNKIGIRNDPASNGHYVVTSLYFDTPMLSDYYDKLAGNKYRRKLRLRSYCETFNDAKTAWLEIKEKRDMSTNKKRHNIDEDRLKIFLEKGDLFSCQKDFLYLSLIKNYQPHIIVRYKRDAYKDNLFSGVRLTVDSDLETCRWNDFVDNINMAPVCKESIVMEIKFQKAMPWWFKDMIYRFNLSREPFSKYTKSVDVLNRCNPLMR</sequence>
<evidence type="ECO:0000313" key="3">
    <source>
        <dbReference type="Proteomes" id="UP000033977"/>
    </source>
</evidence>
<dbReference type="InterPro" id="IPR018966">
    <property type="entry name" value="VTC_domain"/>
</dbReference>
<accession>A0A0G1IEM7</accession>
<gene>
    <name evidence="2" type="ORF">UW49_C0001G0040</name>
</gene>